<protein>
    <submittedName>
        <fullName evidence="4">Short-chain dehydrogenase</fullName>
    </submittedName>
</protein>
<comment type="similarity">
    <text evidence="1">Belongs to the short-chain dehydrogenases/reductases (SDR) family.</text>
</comment>
<dbReference type="OrthoDB" id="191139at2759"/>
<dbReference type="Pfam" id="PF00106">
    <property type="entry name" value="adh_short"/>
    <property type="match status" value="1"/>
</dbReference>
<keyword evidence="5" id="KW-1185">Reference proteome</keyword>
<evidence type="ECO:0000313" key="5">
    <source>
        <dbReference type="Proteomes" id="UP000777438"/>
    </source>
</evidence>
<proteinExistence type="inferred from homology"/>
<dbReference type="InterPro" id="IPR036291">
    <property type="entry name" value="NAD(P)-bd_dom_sf"/>
</dbReference>
<evidence type="ECO:0000256" key="2">
    <source>
        <dbReference type="ARBA" id="ARBA00023002"/>
    </source>
</evidence>
<dbReference type="SUPFAM" id="SSF51735">
    <property type="entry name" value="NAD(P)-binding Rossmann-fold domains"/>
    <property type="match status" value="1"/>
</dbReference>
<comment type="caution">
    <text evidence="4">The sequence shown here is derived from an EMBL/GenBank/DDBJ whole genome shotgun (WGS) entry which is preliminary data.</text>
</comment>
<dbReference type="Gene3D" id="3.40.50.720">
    <property type="entry name" value="NAD(P)-binding Rossmann-like Domain"/>
    <property type="match status" value="1"/>
</dbReference>
<evidence type="ECO:0000256" key="3">
    <source>
        <dbReference type="SAM" id="MobiDB-lite"/>
    </source>
</evidence>
<dbReference type="Proteomes" id="UP000777438">
    <property type="component" value="Unassembled WGS sequence"/>
</dbReference>
<dbReference type="PRINTS" id="PR00081">
    <property type="entry name" value="GDHRDH"/>
</dbReference>
<gene>
    <name evidence="4" type="ORF">B0T10DRAFT_450827</name>
</gene>
<evidence type="ECO:0000256" key="1">
    <source>
        <dbReference type="ARBA" id="ARBA00006484"/>
    </source>
</evidence>
<accession>A0A9P8VQP5</accession>
<dbReference type="EMBL" id="JAGPYM010000066">
    <property type="protein sequence ID" value="KAH6869775.1"/>
    <property type="molecule type" value="Genomic_DNA"/>
</dbReference>
<keyword evidence="2" id="KW-0560">Oxidoreductase</keyword>
<sequence>MASAYAKVHESPSGPGDDRPTAAQIVDDEGLEGGLRGKVILITGCSSGLGVETARALLPTGATLYLTARDLQKARTALGDIANSPQVQLLHLNLGSLESVRGCAAEFLAKSPQKLNILICNAGVMMTPEGRTVDGFETQMGINHLGHFLFFNLLKSALLASATSDFNSRVLFLSSIAHRTAEPNLDNINLDDEYHPWIAYSKSKTASIWAANEIERRYGSRGLHAWGIQPGPTGTGLYQHLSEEMAASQSDPALAKIFKTPQQGAATTVWAAVAKTLEGQGGKYLEDCQISKEWDSAAGPWAPGYASWAYDEKKEAAFWAKSETMVGLKD</sequence>
<name>A0A9P8VQP5_9HYPO</name>
<dbReference type="PANTHER" id="PTHR24320:SF272">
    <property type="entry name" value="NAD(P)-BINDING ROSSMANN-FOLD SUPERFAMILY PROTEIN"/>
    <property type="match status" value="1"/>
</dbReference>
<dbReference type="AlphaFoldDB" id="A0A9P8VQP5"/>
<reference evidence="4 5" key="1">
    <citation type="journal article" date="2021" name="Nat. Commun.">
        <title>Genetic determinants of endophytism in the Arabidopsis root mycobiome.</title>
        <authorList>
            <person name="Mesny F."/>
            <person name="Miyauchi S."/>
            <person name="Thiergart T."/>
            <person name="Pickel B."/>
            <person name="Atanasova L."/>
            <person name="Karlsson M."/>
            <person name="Huettel B."/>
            <person name="Barry K.W."/>
            <person name="Haridas S."/>
            <person name="Chen C."/>
            <person name="Bauer D."/>
            <person name="Andreopoulos W."/>
            <person name="Pangilinan J."/>
            <person name="LaButti K."/>
            <person name="Riley R."/>
            <person name="Lipzen A."/>
            <person name="Clum A."/>
            <person name="Drula E."/>
            <person name="Henrissat B."/>
            <person name="Kohler A."/>
            <person name="Grigoriev I.V."/>
            <person name="Martin F.M."/>
            <person name="Hacquard S."/>
        </authorList>
    </citation>
    <scope>NUCLEOTIDE SEQUENCE [LARGE SCALE GENOMIC DNA]</scope>
    <source>
        <strain evidence="4 5">MPI-CAGE-CH-0241</strain>
    </source>
</reference>
<dbReference type="InterPro" id="IPR002347">
    <property type="entry name" value="SDR_fam"/>
</dbReference>
<evidence type="ECO:0000313" key="4">
    <source>
        <dbReference type="EMBL" id="KAH6869775.1"/>
    </source>
</evidence>
<dbReference type="GO" id="GO:0016491">
    <property type="term" value="F:oxidoreductase activity"/>
    <property type="evidence" value="ECO:0007669"/>
    <property type="project" value="UniProtKB-KW"/>
</dbReference>
<organism evidence="4 5">
    <name type="scientific">Thelonectria olida</name>
    <dbReference type="NCBI Taxonomy" id="1576542"/>
    <lineage>
        <taxon>Eukaryota</taxon>
        <taxon>Fungi</taxon>
        <taxon>Dikarya</taxon>
        <taxon>Ascomycota</taxon>
        <taxon>Pezizomycotina</taxon>
        <taxon>Sordariomycetes</taxon>
        <taxon>Hypocreomycetidae</taxon>
        <taxon>Hypocreales</taxon>
        <taxon>Nectriaceae</taxon>
        <taxon>Thelonectria</taxon>
    </lineage>
</organism>
<dbReference type="PANTHER" id="PTHR24320">
    <property type="entry name" value="RETINOL DEHYDROGENASE"/>
    <property type="match status" value="1"/>
</dbReference>
<feature type="region of interest" description="Disordered" evidence="3">
    <location>
        <begin position="1"/>
        <end position="21"/>
    </location>
</feature>